<sequence length="1149" mass="120793">MRSVISWLLAACLLAAGQVRANVQAVFAHFMVGNTGLYTVVDWQDDISKAAASHIDGFVLNMAAGEATNGASLANAFTAANNLGSSFKLLFSFDYAGNGLWAKQDVIALINQYSSNPAYYRRGSQPLVSTFEGPAASGDWPSIKAATGCFFIPSWSSLGAAPAWAKGTADGLFSWAAWPEGPNSMSTFTDHSYLDALGGAPYMMGVSPWFYTNMPGYRKNWLWRGDSLWFDRWVHVMDLQPAYVQIISWNDYGESHHIGPLRDKAYVAFDGAHGRSPFNYVLNKPHDGWRTFLPFLIDMAKSGTASFNQENVVAWYRETPGSACGTGGTTGNTASQLQQTHAPAVLAQDRIFYAALLGSPASVSVSIGGQSVAGTWDIAPSGGVGLYRGSVPMGGRTGAVVVSITRSGSGVVQASGNPITTVCPGGMTNWNPSVISGSPRSIAAATPLSLAGSVCTSGFGDPKYLELCSFACRYGYCPSVCTCTSLGAAAARPAALNVNGCPKAGVDSTHLGLCSFGCNYGYCPPSLCQVQPAGHVCTAPNPTAPPIPVCVAGMADGAHADLCSFSCYYGFCPPEICTCTQAGSATGAPAPPPVTGMVGGPKAGAVDYGLCQWACQHGNCPSHLCTCSGSGCPGGGEGTPGGGLLFQSPSRLAVTQSLSGRLMGGIGFGGIGLDWAGPVFDDLLDSGRVCRLSSSCIRQDLSHESRCGPQEVKLGWDRAGCEGGGDYYGRSICCAASEAVTKCEWRGGGSDGNCNGQCSPGETQLWDSPWGDKPDRCKRGTKAFCCQSISYSLITRGCHRTTCGRTCNPITETRINELSKMTGVRSWADGMICLPVQHYCCPHNHLRSCVWRGTAPDCGDAQCNEDEIAVDLSPWGNSMDRCRTGRNKIACCKVDAPPVDGGKCPAFDWCAANPVECAIEDYDPEVGEDDAAAAFAAVAAGLHGLVKRGGGDKIGKAIMNDIKLRTNRYPSSGPFGKILANSGSVAWYARKAACGIYSTAITKFTATSANALPKDLDTEHVIDLQVIPQFVHSCINGILPGGGVSKFPKIPAEWFVNVFMQDNALPAGLDLVSPTSPEIRNPMKLIFEIPGSSSNLGPLLLAERYMNQIKGRLFSLDKPMSIKVFNAALDAAATGNYDAGLSATEAIKA</sequence>
<dbReference type="Proteomes" id="UP001303889">
    <property type="component" value="Unassembled WGS sequence"/>
</dbReference>
<evidence type="ECO:0000313" key="3">
    <source>
        <dbReference type="Proteomes" id="UP001303889"/>
    </source>
</evidence>
<protein>
    <submittedName>
        <fullName evidence="2">Mutanase</fullName>
    </submittedName>
</protein>
<accession>A0AAN6MC59</accession>
<keyword evidence="3" id="KW-1185">Reference proteome</keyword>
<dbReference type="AlphaFoldDB" id="A0AAN6MC59"/>
<dbReference type="Gene3D" id="3.20.20.80">
    <property type="entry name" value="Glycosidases"/>
    <property type="match status" value="1"/>
</dbReference>
<gene>
    <name evidence="2" type="ORF">C8A05DRAFT_38998</name>
</gene>
<feature type="signal peptide" evidence="1">
    <location>
        <begin position="1"/>
        <end position="21"/>
    </location>
</feature>
<organism evidence="2 3">
    <name type="scientific">Staphylotrichum tortipilum</name>
    <dbReference type="NCBI Taxonomy" id="2831512"/>
    <lineage>
        <taxon>Eukaryota</taxon>
        <taxon>Fungi</taxon>
        <taxon>Dikarya</taxon>
        <taxon>Ascomycota</taxon>
        <taxon>Pezizomycotina</taxon>
        <taxon>Sordariomycetes</taxon>
        <taxon>Sordariomycetidae</taxon>
        <taxon>Sordariales</taxon>
        <taxon>Chaetomiaceae</taxon>
        <taxon>Staphylotrichum</taxon>
    </lineage>
</organism>
<dbReference type="GO" id="GO:0051118">
    <property type="term" value="F:glucan endo-1,3-alpha-glucosidase activity"/>
    <property type="evidence" value="ECO:0007669"/>
    <property type="project" value="InterPro"/>
</dbReference>
<comment type="caution">
    <text evidence="2">The sequence shown here is derived from an EMBL/GenBank/DDBJ whole genome shotgun (WGS) entry which is preliminary data.</text>
</comment>
<proteinExistence type="predicted"/>
<dbReference type="EMBL" id="MU856163">
    <property type="protein sequence ID" value="KAK3897449.1"/>
    <property type="molecule type" value="Genomic_DNA"/>
</dbReference>
<dbReference type="CDD" id="cd11577">
    <property type="entry name" value="GH71"/>
    <property type="match status" value="1"/>
</dbReference>
<reference evidence="2" key="2">
    <citation type="submission" date="2023-05" db="EMBL/GenBank/DDBJ databases">
        <authorList>
            <consortium name="Lawrence Berkeley National Laboratory"/>
            <person name="Steindorff A."/>
            <person name="Hensen N."/>
            <person name="Bonometti L."/>
            <person name="Westerberg I."/>
            <person name="Brannstrom I.O."/>
            <person name="Guillou S."/>
            <person name="Cros-Aarteil S."/>
            <person name="Calhoun S."/>
            <person name="Haridas S."/>
            <person name="Kuo A."/>
            <person name="Mondo S."/>
            <person name="Pangilinan J."/>
            <person name="Riley R."/>
            <person name="Labutti K."/>
            <person name="Andreopoulos B."/>
            <person name="Lipzen A."/>
            <person name="Chen C."/>
            <person name="Yanf M."/>
            <person name="Daum C."/>
            <person name="Ng V."/>
            <person name="Clum A."/>
            <person name="Ohm R."/>
            <person name="Martin F."/>
            <person name="Silar P."/>
            <person name="Natvig D."/>
            <person name="Lalanne C."/>
            <person name="Gautier V."/>
            <person name="Ament-Velasquez S.L."/>
            <person name="Kruys A."/>
            <person name="Hutchinson M.I."/>
            <person name="Powell A.J."/>
            <person name="Barry K."/>
            <person name="Miller A.N."/>
            <person name="Grigoriev I.V."/>
            <person name="Debuchy R."/>
            <person name="Gladieux P."/>
            <person name="Thoren M.H."/>
            <person name="Johannesson H."/>
        </authorList>
    </citation>
    <scope>NUCLEOTIDE SEQUENCE</scope>
    <source>
        <strain evidence="2">CBS 103.79</strain>
    </source>
</reference>
<feature type="non-terminal residue" evidence="2">
    <location>
        <position position="1149"/>
    </location>
</feature>
<reference evidence="2" key="1">
    <citation type="journal article" date="2023" name="Mol. Phylogenet. Evol.">
        <title>Genome-scale phylogeny and comparative genomics of the fungal order Sordariales.</title>
        <authorList>
            <person name="Hensen N."/>
            <person name="Bonometti L."/>
            <person name="Westerberg I."/>
            <person name="Brannstrom I.O."/>
            <person name="Guillou S."/>
            <person name="Cros-Aarteil S."/>
            <person name="Calhoun S."/>
            <person name="Haridas S."/>
            <person name="Kuo A."/>
            <person name="Mondo S."/>
            <person name="Pangilinan J."/>
            <person name="Riley R."/>
            <person name="LaButti K."/>
            <person name="Andreopoulos B."/>
            <person name="Lipzen A."/>
            <person name="Chen C."/>
            <person name="Yan M."/>
            <person name="Daum C."/>
            <person name="Ng V."/>
            <person name="Clum A."/>
            <person name="Steindorff A."/>
            <person name="Ohm R.A."/>
            <person name="Martin F."/>
            <person name="Silar P."/>
            <person name="Natvig D.O."/>
            <person name="Lalanne C."/>
            <person name="Gautier V."/>
            <person name="Ament-Velasquez S.L."/>
            <person name="Kruys A."/>
            <person name="Hutchinson M.I."/>
            <person name="Powell A.J."/>
            <person name="Barry K."/>
            <person name="Miller A.N."/>
            <person name="Grigoriev I.V."/>
            <person name="Debuchy R."/>
            <person name="Gladieux P."/>
            <person name="Hiltunen Thoren M."/>
            <person name="Johannesson H."/>
        </authorList>
    </citation>
    <scope>NUCLEOTIDE SEQUENCE</scope>
    <source>
        <strain evidence="2">CBS 103.79</strain>
    </source>
</reference>
<dbReference type="InterPro" id="IPR005197">
    <property type="entry name" value="Glyco_hydro_71"/>
</dbReference>
<feature type="chain" id="PRO_5042822512" evidence="1">
    <location>
        <begin position="22"/>
        <end position="1149"/>
    </location>
</feature>
<evidence type="ECO:0000313" key="2">
    <source>
        <dbReference type="EMBL" id="KAK3897449.1"/>
    </source>
</evidence>
<dbReference type="Pfam" id="PF03659">
    <property type="entry name" value="Glyco_hydro_71"/>
    <property type="match status" value="1"/>
</dbReference>
<evidence type="ECO:0000256" key="1">
    <source>
        <dbReference type="SAM" id="SignalP"/>
    </source>
</evidence>
<keyword evidence="1" id="KW-0732">Signal</keyword>
<name>A0AAN6MC59_9PEZI</name>